<organism evidence="1 2">
    <name type="scientific">Acorus gramineus</name>
    <name type="common">Dwarf sweet flag</name>
    <dbReference type="NCBI Taxonomy" id="55184"/>
    <lineage>
        <taxon>Eukaryota</taxon>
        <taxon>Viridiplantae</taxon>
        <taxon>Streptophyta</taxon>
        <taxon>Embryophyta</taxon>
        <taxon>Tracheophyta</taxon>
        <taxon>Spermatophyta</taxon>
        <taxon>Magnoliopsida</taxon>
        <taxon>Liliopsida</taxon>
        <taxon>Acoraceae</taxon>
        <taxon>Acorus</taxon>
    </lineage>
</organism>
<dbReference type="Proteomes" id="UP001179952">
    <property type="component" value="Unassembled WGS sequence"/>
</dbReference>
<evidence type="ECO:0000313" key="2">
    <source>
        <dbReference type="Proteomes" id="UP001179952"/>
    </source>
</evidence>
<name>A0AAV9BJQ6_ACOGR</name>
<protein>
    <submittedName>
        <fullName evidence="1">Uncharacterized protein</fullName>
    </submittedName>
</protein>
<comment type="caution">
    <text evidence="1">The sequence shown here is derived from an EMBL/GenBank/DDBJ whole genome shotgun (WGS) entry which is preliminary data.</text>
</comment>
<gene>
    <name evidence="1" type="ORF">QJS04_geneDACA000854</name>
</gene>
<evidence type="ECO:0000313" key="1">
    <source>
        <dbReference type="EMBL" id="KAK1276556.1"/>
    </source>
</evidence>
<dbReference type="AlphaFoldDB" id="A0AAV9BJQ6"/>
<accession>A0AAV9BJQ6</accession>
<dbReference type="EMBL" id="JAUJYN010000003">
    <property type="protein sequence ID" value="KAK1276556.1"/>
    <property type="molecule type" value="Genomic_DNA"/>
</dbReference>
<proteinExistence type="predicted"/>
<keyword evidence="2" id="KW-1185">Reference proteome</keyword>
<reference evidence="1" key="1">
    <citation type="journal article" date="2023" name="Nat. Commun.">
        <title>Diploid and tetraploid genomes of Acorus and the evolution of monocots.</title>
        <authorList>
            <person name="Ma L."/>
            <person name="Liu K.W."/>
            <person name="Li Z."/>
            <person name="Hsiao Y.Y."/>
            <person name="Qi Y."/>
            <person name="Fu T."/>
            <person name="Tang G.D."/>
            <person name="Zhang D."/>
            <person name="Sun W.H."/>
            <person name="Liu D.K."/>
            <person name="Li Y."/>
            <person name="Chen G.Z."/>
            <person name="Liu X.D."/>
            <person name="Liao X.Y."/>
            <person name="Jiang Y.T."/>
            <person name="Yu X."/>
            <person name="Hao Y."/>
            <person name="Huang J."/>
            <person name="Zhao X.W."/>
            <person name="Ke S."/>
            <person name="Chen Y.Y."/>
            <person name="Wu W.L."/>
            <person name="Hsu J.L."/>
            <person name="Lin Y.F."/>
            <person name="Huang M.D."/>
            <person name="Li C.Y."/>
            <person name="Huang L."/>
            <person name="Wang Z.W."/>
            <person name="Zhao X."/>
            <person name="Zhong W.Y."/>
            <person name="Peng D.H."/>
            <person name="Ahmad S."/>
            <person name="Lan S."/>
            <person name="Zhang J.S."/>
            <person name="Tsai W.C."/>
            <person name="Van de Peer Y."/>
            <person name="Liu Z.J."/>
        </authorList>
    </citation>
    <scope>NUCLEOTIDE SEQUENCE</scope>
    <source>
        <strain evidence="1">SCP</strain>
    </source>
</reference>
<reference evidence="1" key="2">
    <citation type="submission" date="2023-06" db="EMBL/GenBank/DDBJ databases">
        <authorList>
            <person name="Ma L."/>
            <person name="Liu K.-W."/>
            <person name="Li Z."/>
            <person name="Hsiao Y.-Y."/>
            <person name="Qi Y."/>
            <person name="Fu T."/>
            <person name="Tang G."/>
            <person name="Zhang D."/>
            <person name="Sun W.-H."/>
            <person name="Liu D.-K."/>
            <person name="Li Y."/>
            <person name="Chen G.-Z."/>
            <person name="Liu X.-D."/>
            <person name="Liao X.-Y."/>
            <person name="Jiang Y.-T."/>
            <person name="Yu X."/>
            <person name="Hao Y."/>
            <person name="Huang J."/>
            <person name="Zhao X.-W."/>
            <person name="Ke S."/>
            <person name="Chen Y.-Y."/>
            <person name="Wu W.-L."/>
            <person name="Hsu J.-L."/>
            <person name="Lin Y.-F."/>
            <person name="Huang M.-D."/>
            <person name="Li C.-Y."/>
            <person name="Huang L."/>
            <person name="Wang Z.-W."/>
            <person name="Zhao X."/>
            <person name="Zhong W.-Y."/>
            <person name="Peng D.-H."/>
            <person name="Ahmad S."/>
            <person name="Lan S."/>
            <person name="Zhang J.-S."/>
            <person name="Tsai W.-C."/>
            <person name="Van De Peer Y."/>
            <person name="Liu Z.-J."/>
        </authorList>
    </citation>
    <scope>NUCLEOTIDE SEQUENCE</scope>
    <source>
        <strain evidence="1">SCP</strain>
        <tissue evidence="1">Leaves</tissue>
    </source>
</reference>
<sequence>MGIRVLDSGLKDRDVAIRLMNSAILEKDRSLADNVSPSEAGSVLQSMAYQGQDLATIIIEDNGIPQTSDAQGKFKKVDEIKQYLDCSNGKSLCYFQPMETPTNDDDSFIPSRLIREEWWHKKILHMENSYSQEASREEDIFDNGLFGYCSIIVTRWKNNTLKDFDERIETDGAENQNCK</sequence>